<evidence type="ECO:0000256" key="1">
    <source>
        <dbReference type="ARBA" id="ARBA00022679"/>
    </source>
</evidence>
<evidence type="ECO:0000256" key="2">
    <source>
        <dbReference type="SAM" id="MobiDB-lite"/>
    </source>
</evidence>
<dbReference type="InterPro" id="IPR016181">
    <property type="entry name" value="Acyl_CoA_acyltransferase"/>
</dbReference>
<accession>A0ABY8W7I3</accession>
<dbReference type="Pfam" id="PF00583">
    <property type="entry name" value="Acetyltransf_1"/>
    <property type="match status" value="1"/>
</dbReference>
<dbReference type="Proteomes" id="UP001240150">
    <property type="component" value="Chromosome"/>
</dbReference>
<dbReference type="PANTHER" id="PTHR13947">
    <property type="entry name" value="GNAT FAMILY N-ACETYLTRANSFERASE"/>
    <property type="match status" value="1"/>
</dbReference>
<sequence>MAPDDQAIRQTGGSQLGRGGGAMGVTVRRLGEPGDLGWVVQAHGELYAREYGWDTSFEGLVARIMADFAAGHDPEREAGWIAELDGRRVGCVLCVAGDEPGTAVLRVLLVHPEGRGVGLGGRLVDTCLEFATATGYERMRLWTTDPLVAARHIYLRRGFRLIREEPQRVFGADLVGQTYLRELAAPGLAPVACL</sequence>
<proteinExistence type="predicted"/>
<dbReference type="EMBL" id="CP126980">
    <property type="protein sequence ID" value="WIM93819.1"/>
    <property type="molecule type" value="Genomic_DNA"/>
</dbReference>
<feature type="domain" description="N-acetyltransferase" evidence="3">
    <location>
        <begin position="25"/>
        <end position="186"/>
    </location>
</feature>
<keyword evidence="1" id="KW-0808">Transferase</keyword>
<feature type="region of interest" description="Disordered" evidence="2">
    <location>
        <begin position="1"/>
        <end position="20"/>
    </location>
</feature>
<keyword evidence="5" id="KW-1185">Reference proteome</keyword>
<protein>
    <submittedName>
        <fullName evidence="4">GNAT family N-acetyltransferase</fullName>
    </submittedName>
</protein>
<evidence type="ECO:0000313" key="4">
    <source>
        <dbReference type="EMBL" id="WIM93819.1"/>
    </source>
</evidence>
<evidence type="ECO:0000313" key="5">
    <source>
        <dbReference type="Proteomes" id="UP001240150"/>
    </source>
</evidence>
<dbReference type="RefSeq" id="WP_284915023.1">
    <property type="nucleotide sequence ID" value="NZ_CP126980.1"/>
</dbReference>
<dbReference type="Gene3D" id="3.40.630.30">
    <property type="match status" value="1"/>
</dbReference>
<dbReference type="SUPFAM" id="SSF55729">
    <property type="entry name" value="Acyl-CoA N-acyltransferases (Nat)"/>
    <property type="match status" value="1"/>
</dbReference>
<dbReference type="PROSITE" id="PS51186">
    <property type="entry name" value="GNAT"/>
    <property type="match status" value="1"/>
</dbReference>
<name>A0ABY8W7I3_9ACTN</name>
<dbReference type="PANTHER" id="PTHR13947:SF37">
    <property type="entry name" value="LD18367P"/>
    <property type="match status" value="1"/>
</dbReference>
<gene>
    <name evidence="4" type="ORF">ACTOB_005810</name>
</gene>
<organism evidence="4 5">
    <name type="scientific">Actinoplanes oblitus</name>
    <dbReference type="NCBI Taxonomy" id="3040509"/>
    <lineage>
        <taxon>Bacteria</taxon>
        <taxon>Bacillati</taxon>
        <taxon>Actinomycetota</taxon>
        <taxon>Actinomycetes</taxon>
        <taxon>Micromonosporales</taxon>
        <taxon>Micromonosporaceae</taxon>
        <taxon>Actinoplanes</taxon>
    </lineage>
</organism>
<dbReference type="InterPro" id="IPR050769">
    <property type="entry name" value="NAT_camello-type"/>
</dbReference>
<reference evidence="4 5" key="1">
    <citation type="submission" date="2023-06" db="EMBL/GenBank/DDBJ databases">
        <authorList>
            <person name="Yushchuk O."/>
            <person name="Binda E."/>
            <person name="Ruckert-Reed C."/>
            <person name="Fedorenko V."/>
            <person name="Kalinowski J."/>
            <person name="Marinelli F."/>
        </authorList>
    </citation>
    <scope>NUCLEOTIDE SEQUENCE [LARGE SCALE GENOMIC DNA]</scope>
    <source>
        <strain evidence="4 5">NRRL 3884</strain>
    </source>
</reference>
<evidence type="ECO:0000259" key="3">
    <source>
        <dbReference type="PROSITE" id="PS51186"/>
    </source>
</evidence>
<dbReference type="InterPro" id="IPR000182">
    <property type="entry name" value="GNAT_dom"/>
</dbReference>